<proteinExistence type="predicted"/>
<protein>
    <submittedName>
        <fullName evidence="2">Uncharacterized protein</fullName>
    </submittedName>
</protein>
<accession>A0A0T5YXR9</accession>
<dbReference type="RefSeq" id="WP_060528328.1">
    <property type="nucleotide sequence ID" value="NZ_KQ557123.1"/>
</dbReference>
<evidence type="ECO:0000313" key="2">
    <source>
        <dbReference type="EMBL" id="KRT55313.1"/>
    </source>
</evidence>
<comment type="caution">
    <text evidence="2">The sequence shown here is derived from an EMBL/GenBank/DDBJ whole genome shotgun (WGS) entry which is preliminary data.</text>
</comment>
<evidence type="ECO:0000313" key="3">
    <source>
        <dbReference type="Proteomes" id="UP000051634"/>
    </source>
</evidence>
<evidence type="ECO:0000256" key="1">
    <source>
        <dbReference type="SAM" id="MobiDB-lite"/>
    </source>
</evidence>
<dbReference type="Proteomes" id="UP000051634">
    <property type="component" value="Unassembled WGS sequence"/>
</dbReference>
<sequence>MFRVLGFITGSSIAALLLLSLLDPPQLTELHSRVDATLGQISEAVQYDKRPTPEPAETSRATSQSIAQAKAPKHQPATLSPSEGSSPEQLPLAWQPFWKPFRSELSALGFASRIARLSGREVHVEQSGSGRYQAQFAYRGEPDQRIGLALISSASGLPIEQGTP</sequence>
<gene>
    <name evidence="2" type="ORF">Ga0074115_11671</name>
</gene>
<feature type="region of interest" description="Disordered" evidence="1">
    <location>
        <begin position="45"/>
        <end position="89"/>
    </location>
</feature>
<dbReference type="EMBL" id="LDXT01000081">
    <property type="protein sequence ID" value="KRT55313.1"/>
    <property type="molecule type" value="Genomic_DNA"/>
</dbReference>
<dbReference type="AlphaFoldDB" id="A0A0T5YXR9"/>
<keyword evidence="3" id="KW-1185">Reference proteome</keyword>
<reference evidence="2 3" key="1">
    <citation type="submission" date="2015-11" db="EMBL/GenBank/DDBJ databases">
        <title>The genome of Candidatus Endoriftia persephone in Ridgeia piscesae and population structure of the North Eastern Pacific vestimentiferan symbionts.</title>
        <authorList>
            <person name="Perez M."/>
            <person name="Juniper K.S."/>
        </authorList>
    </citation>
    <scope>NUCLEOTIDE SEQUENCE [LARGE SCALE GENOMIC DNA]</scope>
    <source>
        <strain evidence="2">Ind11</strain>
    </source>
</reference>
<organism evidence="2 3">
    <name type="scientific">endosymbiont of Ridgeia piscesae</name>
    <dbReference type="NCBI Taxonomy" id="54398"/>
    <lineage>
        <taxon>Bacteria</taxon>
        <taxon>Pseudomonadati</taxon>
        <taxon>Pseudomonadota</taxon>
        <taxon>Gammaproteobacteria</taxon>
        <taxon>sulfur-oxidizing symbionts</taxon>
    </lineage>
</organism>
<dbReference type="OrthoDB" id="10009182at2"/>
<feature type="compositionally biased region" description="Polar residues" evidence="1">
    <location>
        <begin position="77"/>
        <end position="88"/>
    </location>
</feature>
<name>A0A0T5YXR9_9GAMM</name>